<dbReference type="EMBL" id="JARESE010000029">
    <property type="protein sequence ID" value="MDE8652190.1"/>
    <property type="molecule type" value="Genomic_DNA"/>
</dbReference>
<organism evidence="1 2">
    <name type="scientific">Novosphingobium album</name>
    <name type="common">ex Liu et al. 2023</name>
    <dbReference type="NCBI Taxonomy" id="3031130"/>
    <lineage>
        <taxon>Bacteria</taxon>
        <taxon>Pseudomonadati</taxon>
        <taxon>Pseudomonadota</taxon>
        <taxon>Alphaproteobacteria</taxon>
        <taxon>Sphingomonadales</taxon>
        <taxon>Sphingomonadaceae</taxon>
        <taxon>Novosphingobium</taxon>
    </lineage>
</organism>
<dbReference type="PANTHER" id="PTHR39337">
    <property type="entry name" value="BLR5642 PROTEIN"/>
    <property type="match status" value="1"/>
</dbReference>
<proteinExistence type="predicted"/>
<dbReference type="InterPro" id="IPR007438">
    <property type="entry name" value="DUF488"/>
</dbReference>
<dbReference type="Proteomes" id="UP001216253">
    <property type="component" value="Unassembled WGS sequence"/>
</dbReference>
<dbReference type="PIRSF" id="PIRSF024492">
    <property type="entry name" value="UCP024492"/>
    <property type="match status" value="1"/>
</dbReference>
<sequence length="169" mass="18701">MKRTVFTIGYEGADLDTFLATLALAGVEHLVDVRDVPISRKRGFSKTKLAEALAVAGIDYTHLKPLGDPKAGREAMKRGDYPAFLTIYNSHVSSGDAQRALDTATEIARNAATVLLCYERNPKQCHRTIVAEQLLRRDTFELRHLGVAEVRNPMSKFVQGRENGALAYL</sequence>
<evidence type="ECO:0000313" key="2">
    <source>
        <dbReference type="Proteomes" id="UP001216253"/>
    </source>
</evidence>
<gene>
    <name evidence="1" type="ORF">PYV00_10730</name>
</gene>
<dbReference type="RefSeq" id="WP_275228275.1">
    <property type="nucleotide sequence ID" value="NZ_JARESE010000029.1"/>
</dbReference>
<name>A0ABT5WQ66_9SPHN</name>
<dbReference type="PANTHER" id="PTHR39337:SF1">
    <property type="entry name" value="BLR5642 PROTEIN"/>
    <property type="match status" value="1"/>
</dbReference>
<protein>
    <submittedName>
        <fullName evidence="1">DUF488 domain-containing protein</fullName>
    </submittedName>
</protein>
<dbReference type="Pfam" id="PF04343">
    <property type="entry name" value="DUF488"/>
    <property type="match status" value="1"/>
</dbReference>
<dbReference type="InterPro" id="IPR014519">
    <property type="entry name" value="UCP024492"/>
</dbReference>
<comment type="caution">
    <text evidence="1">The sequence shown here is derived from an EMBL/GenBank/DDBJ whole genome shotgun (WGS) entry which is preliminary data.</text>
</comment>
<keyword evidence="2" id="KW-1185">Reference proteome</keyword>
<reference evidence="1 2" key="1">
    <citation type="submission" date="2023-03" db="EMBL/GenBank/DDBJ databases">
        <title>NovoSphingobium album sp. nov. isolated from polycyclic aromatic hydrocarbons- and heavy-metal polluted soil.</title>
        <authorList>
            <person name="Liu Z."/>
            <person name="Wang K."/>
        </authorList>
    </citation>
    <scope>NUCLEOTIDE SEQUENCE [LARGE SCALE GENOMIC DNA]</scope>
    <source>
        <strain evidence="1 2">H3SJ31-1</strain>
    </source>
</reference>
<evidence type="ECO:0000313" key="1">
    <source>
        <dbReference type="EMBL" id="MDE8652190.1"/>
    </source>
</evidence>
<accession>A0ABT5WQ66</accession>